<evidence type="ECO:0000313" key="1">
    <source>
        <dbReference type="EMBL" id="SDF39346.1"/>
    </source>
</evidence>
<name>A0A1G7KQH4_9EURY</name>
<gene>
    <name evidence="1" type="ORF">SAMN04488067_10446</name>
</gene>
<evidence type="ECO:0000313" key="2">
    <source>
        <dbReference type="Proteomes" id="UP000324020"/>
    </source>
</evidence>
<sequence length="47" mass="5029">MDGRETAATRRGTLRQPSGVGAVGAAVIWVADATRYVDDRSVRADPR</sequence>
<accession>A0A1G7KQH4</accession>
<keyword evidence="2" id="KW-1185">Reference proteome</keyword>
<proteinExistence type="predicted"/>
<reference evidence="1 2" key="1">
    <citation type="submission" date="2016-10" db="EMBL/GenBank/DDBJ databases">
        <authorList>
            <person name="Varghese N."/>
            <person name="Submissions S."/>
        </authorList>
    </citation>
    <scope>NUCLEOTIDE SEQUENCE [LARGE SCALE GENOMIC DNA]</scope>
    <source>
        <strain evidence="1 2">CGMCC 1.3527</strain>
    </source>
</reference>
<dbReference type="RefSeq" id="WP_188128008.1">
    <property type="nucleotide sequence ID" value="NZ_FNBO01000004.1"/>
</dbReference>
<dbReference type="EMBL" id="FNBO01000004">
    <property type="protein sequence ID" value="SDF39346.1"/>
    <property type="molecule type" value="Genomic_DNA"/>
</dbReference>
<dbReference type="Proteomes" id="UP000324020">
    <property type="component" value="Unassembled WGS sequence"/>
</dbReference>
<protein>
    <submittedName>
        <fullName evidence="1">Uncharacterized protein</fullName>
    </submittedName>
</protein>
<organism evidence="1 2">
    <name type="scientific">Halorubrum xinjiangense</name>
    <dbReference type="NCBI Taxonomy" id="261291"/>
    <lineage>
        <taxon>Archaea</taxon>
        <taxon>Methanobacteriati</taxon>
        <taxon>Methanobacteriota</taxon>
        <taxon>Stenosarchaea group</taxon>
        <taxon>Halobacteria</taxon>
        <taxon>Halobacteriales</taxon>
        <taxon>Haloferacaceae</taxon>
        <taxon>Halorubrum</taxon>
    </lineage>
</organism>
<dbReference type="AlphaFoldDB" id="A0A1G7KQH4"/>